<dbReference type="InterPro" id="IPR011641">
    <property type="entry name" value="Tyr-kin_ephrin_A/B_rcpt-like"/>
</dbReference>
<protein>
    <recommendedName>
        <fullName evidence="2">Tyrosine-protein kinase ephrin type A/B receptor-like domain-containing protein</fullName>
    </recommendedName>
</protein>
<dbReference type="OrthoDB" id="439917at2759"/>
<gene>
    <name evidence="3" type="ORF">PR002_g14064</name>
</gene>
<dbReference type="Gene3D" id="2.10.50.10">
    <property type="entry name" value="Tumor Necrosis Factor Receptor, subunit A, domain 2"/>
    <property type="match status" value="2"/>
</dbReference>
<reference evidence="3 4" key="1">
    <citation type="submission" date="2018-09" db="EMBL/GenBank/DDBJ databases">
        <title>Genomic investigation of the strawberry pathogen Phytophthora fragariae indicates pathogenicity is determined by transcriptional variation in three key races.</title>
        <authorList>
            <person name="Adams T.M."/>
            <person name="Armitage A.D."/>
            <person name="Sobczyk M.K."/>
            <person name="Bates H.J."/>
            <person name="Dunwell J.M."/>
            <person name="Nellist C.F."/>
            <person name="Harrison R.J."/>
        </authorList>
    </citation>
    <scope>NUCLEOTIDE SEQUENCE [LARGE SCALE GENOMIC DNA]</scope>
    <source>
        <strain evidence="3 4">SCRP324</strain>
    </source>
</reference>
<proteinExistence type="predicted"/>
<dbReference type="Proteomes" id="UP000435112">
    <property type="component" value="Unassembled WGS sequence"/>
</dbReference>
<keyword evidence="1" id="KW-0472">Membrane</keyword>
<keyword evidence="1" id="KW-0812">Transmembrane</keyword>
<evidence type="ECO:0000313" key="4">
    <source>
        <dbReference type="Proteomes" id="UP000435112"/>
    </source>
</evidence>
<sequence length="234" mass="25290">MNVDVRKVFQRILAASCIAFLTSAVFVAYEQHERFQPVHHLRVGGAPHLIVPMRLYLGVQPGPADCPRGMYRPSGSGITVGECEFCPRGVYGDSPGLVSKDCTAKCPKGTYNDKLGAKSILDCKPCPAGVYGASTGLTTSQCSGPCPNGKYSMTEGLQQISDCMDCPASYRGPQGYRGNDITMENGGGYPCDRYQYGKTIINGRDANNDAWLTGYLSDVRRPTNAPINDNTTPW</sequence>
<dbReference type="EMBL" id="QXFU01000959">
    <property type="protein sequence ID" value="KAE9014997.1"/>
    <property type="molecule type" value="Genomic_DNA"/>
</dbReference>
<dbReference type="InterPro" id="IPR009030">
    <property type="entry name" value="Growth_fac_rcpt_cys_sf"/>
</dbReference>
<feature type="domain" description="Tyrosine-protein kinase ephrin type A/B receptor-like" evidence="2">
    <location>
        <begin position="80"/>
        <end position="123"/>
    </location>
</feature>
<organism evidence="3 4">
    <name type="scientific">Phytophthora rubi</name>
    <dbReference type="NCBI Taxonomy" id="129364"/>
    <lineage>
        <taxon>Eukaryota</taxon>
        <taxon>Sar</taxon>
        <taxon>Stramenopiles</taxon>
        <taxon>Oomycota</taxon>
        <taxon>Peronosporomycetes</taxon>
        <taxon>Peronosporales</taxon>
        <taxon>Peronosporaceae</taxon>
        <taxon>Phytophthora</taxon>
    </lineage>
</organism>
<feature type="transmembrane region" description="Helical" evidence="1">
    <location>
        <begin position="12"/>
        <end position="29"/>
    </location>
</feature>
<evidence type="ECO:0000256" key="1">
    <source>
        <dbReference type="SAM" id="Phobius"/>
    </source>
</evidence>
<dbReference type="SMART" id="SM01411">
    <property type="entry name" value="Ephrin_rec_like"/>
    <property type="match status" value="2"/>
</dbReference>
<keyword evidence="1" id="KW-1133">Transmembrane helix</keyword>
<comment type="caution">
    <text evidence="3">The sequence shown here is derived from an EMBL/GenBank/DDBJ whole genome shotgun (WGS) entry which is preliminary data.</text>
</comment>
<name>A0A6A3LAR9_9STRA</name>
<evidence type="ECO:0000259" key="2">
    <source>
        <dbReference type="Pfam" id="PF07699"/>
    </source>
</evidence>
<evidence type="ECO:0000313" key="3">
    <source>
        <dbReference type="EMBL" id="KAE9014997.1"/>
    </source>
</evidence>
<dbReference type="Pfam" id="PF07699">
    <property type="entry name" value="Ephrin_rec_like"/>
    <property type="match status" value="1"/>
</dbReference>
<dbReference type="AlphaFoldDB" id="A0A6A3LAR9"/>
<accession>A0A6A3LAR9</accession>
<dbReference type="SUPFAM" id="SSF57184">
    <property type="entry name" value="Growth factor receptor domain"/>
    <property type="match status" value="1"/>
</dbReference>